<accession>A0A1G7XD10</accession>
<organism evidence="1 2">
    <name type="scientific">Psychroflexus sediminis</name>
    <dbReference type="NCBI Taxonomy" id="470826"/>
    <lineage>
        <taxon>Bacteria</taxon>
        <taxon>Pseudomonadati</taxon>
        <taxon>Bacteroidota</taxon>
        <taxon>Flavobacteriia</taxon>
        <taxon>Flavobacteriales</taxon>
        <taxon>Flavobacteriaceae</taxon>
        <taxon>Psychroflexus</taxon>
    </lineage>
</organism>
<protein>
    <submittedName>
        <fullName evidence="1">Uncharacterized protein</fullName>
    </submittedName>
</protein>
<evidence type="ECO:0000313" key="2">
    <source>
        <dbReference type="Proteomes" id="UP000199296"/>
    </source>
</evidence>
<gene>
    <name evidence="1" type="ORF">SAMN04488027_10834</name>
</gene>
<dbReference type="RefSeq" id="WP_093368112.1">
    <property type="nucleotide sequence ID" value="NZ_FNCW01000008.1"/>
</dbReference>
<dbReference type="PROSITE" id="PS51257">
    <property type="entry name" value="PROKAR_LIPOPROTEIN"/>
    <property type="match status" value="1"/>
</dbReference>
<dbReference type="Proteomes" id="UP000199296">
    <property type="component" value="Unassembled WGS sequence"/>
</dbReference>
<dbReference type="STRING" id="470826.SAMN04488027_10834"/>
<reference evidence="1 2" key="1">
    <citation type="submission" date="2016-10" db="EMBL/GenBank/DDBJ databases">
        <authorList>
            <person name="de Groot N.N."/>
        </authorList>
    </citation>
    <scope>NUCLEOTIDE SEQUENCE [LARGE SCALE GENOMIC DNA]</scope>
    <source>
        <strain evidence="1 2">DSM 19803</strain>
    </source>
</reference>
<proteinExistence type="predicted"/>
<dbReference type="AlphaFoldDB" id="A0A1G7XD10"/>
<sequence>MKPQALNVFAVILMPPLLMSCCDETTYFLSITDLESRVLVSEGSTTIEYDGQNTIDKEDFIIEVDVISIENIALNEENNIQNDRPEFIYAAVVPCEDQILINTNKIETIKVELIDVDNNNERLDVTSQMQIVGAQQPISEFISETNGNIGGFQIEFSDTTGIPNTIDYEIEATLDDGSTINTRGGVVRFN</sequence>
<dbReference type="OrthoDB" id="1494484at2"/>
<name>A0A1G7XD10_9FLAO</name>
<evidence type="ECO:0000313" key="1">
    <source>
        <dbReference type="EMBL" id="SDG82079.1"/>
    </source>
</evidence>
<keyword evidence="2" id="KW-1185">Reference proteome</keyword>
<dbReference type="EMBL" id="FNCW01000008">
    <property type="protein sequence ID" value="SDG82079.1"/>
    <property type="molecule type" value="Genomic_DNA"/>
</dbReference>